<reference evidence="2 3" key="1">
    <citation type="submission" date="2021-03" db="EMBL/GenBank/DDBJ databases">
        <title>Genomic Encyclopedia of Type Strains, Phase IV (KMG-IV): sequencing the most valuable type-strain genomes for metagenomic binning, comparative biology and taxonomic classification.</title>
        <authorList>
            <person name="Goeker M."/>
        </authorList>
    </citation>
    <scope>NUCLEOTIDE SEQUENCE [LARGE SCALE GENOMIC DNA]</scope>
    <source>
        <strain evidence="2 3">DSM 40499</strain>
    </source>
</reference>
<dbReference type="SUPFAM" id="SSF54637">
    <property type="entry name" value="Thioesterase/thiol ester dehydrase-isomerase"/>
    <property type="match status" value="1"/>
</dbReference>
<name>A0ABS4M5V1_9ACTN</name>
<feature type="region of interest" description="Disordered" evidence="1">
    <location>
        <begin position="1"/>
        <end position="36"/>
    </location>
</feature>
<comment type="caution">
    <text evidence="2">The sequence shown here is derived from an EMBL/GenBank/DDBJ whole genome shotgun (WGS) entry which is preliminary data.</text>
</comment>
<accession>A0ABS4M5V1</accession>
<organism evidence="2 3">
    <name type="scientific">Streptomyces griseochromogenes</name>
    <dbReference type="NCBI Taxonomy" id="68214"/>
    <lineage>
        <taxon>Bacteria</taxon>
        <taxon>Bacillati</taxon>
        <taxon>Actinomycetota</taxon>
        <taxon>Actinomycetes</taxon>
        <taxon>Kitasatosporales</taxon>
        <taxon>Streptomycetaceae</taxon>
        <taxon>Streptomyces</taxon>
    </lineage>
</organism>
<feature type="compositionally biased region" description="Basic residues" evidence="1">
    <location>
        <begin position="1"/>
        <end position="11"/>
    </location>
</feature>
<dbReference type="InterPro" id="IPR029069">
    <property type="entry name" value="HotDog_dom_sf"/>
</dbReference>
<dbReference type="InterPro" id="IPR027961">
    <property type="entry name" value="DUF4442"/>
</dbReference>
<proteinExistence type="predicted"/>
<dbReference type="EMBL" id="JAGGLP010000023">
    <property type="protein sequence ID" value="MBP2054751.1"/>
    <property type="molecule type" value="Genomic_DNA"/>
</dbReference>
<dbReference type="Gene3D" id="3.10.129.10">
    <property type="entry name" value="Hotdog Thioesterase"/>
    <property type="match status" value="1"/>
</dbReference>
<protein>
    <submittedName>
        <fullName evidence="2">Acyl-coenzyme A thioesterase PaaI-like protein</fullName>
    </submittedName>
</protein>
<dbReference type="RefSeq" id="WP_159400146.1">
    <property type="nucleotide sequence ID" value="NZ_CP016279.1"/>
</dbReference>
<evidence type="ECO:0000313" key="2">
    <source>
        <dbReference type="EMBL" id="MBP2054751.1"/>
    </source>
</evidence>
<gene>
    <name evidence="2" type="ORF">J2Z21_007761</name>
</gene>
<keyword evidence="3" id="KW-1185">Reference proteome</keyword>
<dbReference type="Proteomes" id="UP001519309">
    <property type="component" value="Unassembled WGS sequence"/>
</dbReference>
<dbReference type="Pfam" id="PF14539">
    <property type="entry name" value="DUF4442"/>
    <property type="match status" value="1"/>
</dbReference>
<evidence type="ECO:0000256" key="1">
    <source>
        <dbReference type="SAM" id="MobiDB-lite"/>
    </source>
</evidence>
<evidence type="ECO:0000313" key="3">
    <source>
        <dbReference type="Proteomes" id="UP001519309"/>
    </source>
</evidence>
<sequence length="187" mass="20606">MEAFACRRHHTVAPGTRADRRPTLNHPPIAENSQAGPSLEDIRRAVDDMVPFQRLVGTELVELTAERAVARLPETPETLNHVGTQHAAALFLVAESAAGAALAGALRERVLETVFVLRDSRIEYHRKALGRIQAVAVIPDGEVPVGFAEFPNGERFEALVRSELYDGEGQRVAEAAFRYHCRIRATH</sequence>